<comment type="caution">
    <text evidence="2">The sequence shown here is derived from an EMBL/GenBank/DDBJ whole genome shotgun (WGS) entry which is preliminary data.</text>
</comment>
<reference evidence="2 3" key="1">
    <citation type="submission" date="2020-07" db="EMBL/GenBank/DDBJ databases">
        <title>Sequencing the genomes of 1000 actinobacteria strains.</title>
        <authorList>
            <person name="Klenk H.-P."/>
        </authorList>
    </citation>
    <scope>NUCLEOTIDE SEQUENCE [LARGE SCALE GENOMIC DNA]</scope>
    <source>
        <strain evidence="2 3">DSM 21350</strain>
    </source>
</reference>
<dbReference type="Proteomes" id="UP000535511">
    <property type="component" value="Unassembled WGS sequence"/>
</dbReference>
<organism evidence="2 3">
    <name type="scientific">Nocardioides panaciterrulae</name>
    <dbReference type="NCBI Taxonomy" id="661492"/>
    <lineage>
        <taxon>Bacteria</taxon>
        <taxon>Bacillati</taxon>
        <taxon>Actinomycetota</taxon>
        <taxon>Actinomycetes</taxon>
        <taxon>Propionibacteriales</taxon>
        <taxon>Nocardioidaceae</taxon>
        <taxon>Nocardioides</taxon>
    </lineage>
</organism>
<feature type="signal peptide" evidence="1">
    <location>
        <begin position="1"/>
        <end position="22"/>
    </location>
</feature>
<dbReference type="EMBL" id="JACCBG010000001">
    <property type="protein sequence ID" value="NYD41537.1"/>
    <property type="molecule type" value="Genomic_DNA"/>
</dbReference>
<keyword evidence="1" id="KW-0732">Signal</keyword>
<accession>A0A7Y9E5Y0</accession>
<proteinExistence type="predicted"/>
<name>A0A7Y9E5Y0_9ACTN</name>
<dbReference type="RefSeq" id="WP_179663270.1">
    <property type="nucleotide sequence ID" value="NZ_JACCBG010000001.1"/>
</dbReference>
<keyword evidence="3" id="KW-1185">Reference proteome</keyword>
<evidence type="ECO:0000313" key="3">
    <source>
        <dbReference type="Proteomes" id="UP000535511"/>
    </source>
</evidence>
<protein>
    <submittedName>
        <fullName evidence="2">Uncharacterized protein</fullName>
    </submittedName>
</protein>
<feature type="chain" id="PRO_5030833682" evidence="1">
    <location>
        <begin position="23"/>
        <end position="207"/>
    </location>
</feature>
<evidence type="ECO:0000256" key="1">
    <source>
        <dbReference type="SAM" id="SignalP"/>
    </source>
</evidence>
<evidence type="ECO:0000313" key="2">
    <source>
        <dbReference type="EMBL" id="NYD41537.1"/>
    </source>
</evidence>
<gene>
    <name evidence="2" type="ORF">BJZ21_001620</name>
</gene>
<sequence length="207" mass="22653">MARLLGLVPLLLATVFASPAVADVSAQDQAATDFAFMNVHDRKHDVYLGAYSEGTELTKVEKSLLRGAELLSYDLTIDRDAQIPHLRITLKVANVTTRTRSLHQRYGLDFGETGGLNVEVSRTISQVHVFKAEELGDTCHRAAVRVRPKANILAIRVPLSCLGRTNISAATIMPDTEFVVLRDKQAIGFSVDQGRTTRELPLTPATS</sequence>
<dbReference type="AlphaFoldDB" id="A0A7Y9E5Y0"/>